<feature type="transmembrane region" description="Helical" evidence="10">
    <location>
        <begin position="32"/>
        <end position="52"/>
    </location>
</feature>
<dbReference type="PRINTS" id="PR01437">
    <property type="entry name" value="NUOXDRDTASE4"/>
</dbReference>
<feature type="domain" description="NADH:quinone oxidoreductase/Mrp antiporter transmembrane" evidence="11">
    <location>
        <begin position="128"/>
        <end position="421"/>
    </location>
</feature>
<organism evidence="12 13">
    <name type="scientific">Donghicola mangrovi</name>
    <dbReference type="NCBI Taxonomy" id="2729614"/>
    <lineage>
        <taxon>Bacteria</taxon>
        <taxon>Pseudomonadati</taxon>
        <taxon>Pseudomonadota</taxon>
        <taxon>Alphaproteobacteria</taxon>
        <taxon>Rhodobacterales</taxon>
        <taxon>Roseobacteraceae</taxon>
        <taxon>Donghicola</taxon>
    </lineage>
</organism>
<dbReference type="Proteomes" id="UP000592216">
    <property type="component" value="Unassembled WGS sequence"/>
</dbReference>
<feature type="transmembrane region" description="Helical" evidence="10">
    <location>
        <begin position="162"/>
        <end position="183"/>
    </location>
</feature>
<sequence>MSHWIITPILLPTLLGAFIVLAVRHQVALQRVFSLVGLSLLLINAIGLFVHANTGDIWVYELGAWPAPFGIVLMLDRLSALMVLLTAVLAMCVMLYAIGSDWDKRGKHFHALFQFQLMGVLGAFLTGDAFNMFVFFEILLIASYGLMTFGGGTRRLQAGTQYVIYNLLGSTLFLFALGTLYNVTGTLNMADMGARVAAMDPEHASLLRVGAVMMLMVFAVKAAILPLHFWLPESYAAGPAPVAALFAIMTKVGAYAILRMFTLVFPQDAPAIAGSYDVWLMPVIVLSLAVGMIGILGAKTLSKMVAFAAIGSVGTLLIAIALFTPEASAAAVYYVVHSTLATAALFLIVDLVVSRRPQWQDAIRADRPMPQNGLVSAFYFAAAIAMAGMPPLSGFLGKLLILDAATGQWWIWAAVLITSLIAIMGFGRAGSLVFWKGYGLPETDAPAFDHPKQPLAFVAIGALMAGVVALTVLAGPMHRFAIVTASQLYDSEAYVSAVLNNATSESMAHDSSHEKEGTEGADTNEGLLDTEGGAHGTEHPAKATEGEAH</sequence>
<accession>A0A850PY78</accession>
<dbReference type="InterPro" id="IPR003918">
    <property type="entry name" value="NADH_UbQ_OxRdtase"/>
</dbReference>
<dbReference type="GO" id="GO:0042773">
    <property type="term" value="P:ATP synthesis coupled electron transport"/>
    <property type="evidence" value="ECO:0007669"/>
    <property type="project" value="InterPro"/>
</dbReference>
<dbReference type="GO" id="GO:0008137">
    <property type="term" value="F:NADH dehydrogenase (ubiquinone) activity"/>
    <property type="evidence" value="ECO:0007669"/>
    <property type="project" value="InterPro"/>
</dbReference>
<comment type="function">
    <text evidence="1">NDH-1 shuttles electrons from NADH, via FMN and iron-sulfur (Fe-S) centers, to quinones in the respiratory chain. The immediate electron acceptor for the enzyme in this species is believed to be ubiquinone. Couples the redox reaction to proton translocation (for every two electrons transferred, four hydrogen ions are translocated across the cytoplasmic membrane), and thus conserves the redox energy in a proton gradient.</text>
</comment>
<keyword evidence="4" id="KW-1003">Cell membrane</keyword>
<feature type="transmembrane region" description="Helical" evidence="10">
    <location>
        <begin position="236"/>
        <end position="258"/>
    </location>
</feature>
<comment type="subcellular location">
    <subcellularLocation>
        <location evidence="2">Cell membrane</location>
        <topology evidence="2">Multi-pass membrane protein</topology>
    </subcellularLocation>
    <subcellularLocation>
        <location evidence="8">Membrane</location>
        <topology evidence="8">Multi-pass membrane protein</topology>
    </subcellularLocation>
</comment>
<dbReference type="PANTHER" id="PTHR42703">
    <property type="entry name" value="NADH DEHYDROGENASE"/>
    <property type="match status" value="1"/>
</dbReference>
<dbReference type="InterPro" id="IPR050586">
    <property type="entry name" value="CPA3_Na-H_Antiporter_D"/>
</dbReference>
<evidence type="ECO:0000256" key="8">
    <source>
        <dbReference type="RuleBase" id="RU000320"/>
    </source>
</evidence>
<evidence type="ECO:0000313" key="12">
    <source>
        <dbReference type="EMBL" id="NVO22197.1"/>
    </source>
</evidence>
<name>A0A850PY78_9RHOB</name>
<feature type="transmembrane region" description="Helical" evidence="10">
    <location>
        <begin position="78"/>
        <end position="97"/>
    </location>
</feature>
<feature type="transmembrane region" description="Helical" evidence="10">
    <location>
        <begin position="409"/>
        <end position="435"/>
    </location>
</feature>
<feature type="transmembrane region" description="Helical" evidence="10">
    <location>
        <begin position="374"/>
        <end position="397"/>
    </location>
</feature>
<feature type="region of interest" description="Disordered" evidence="9">
    <location>
        <begin position="505"/>
        <end position="549"/>
    </location>
</feature>
<evidence type="ECO:0000256" key="3">
    <source>
        <dbReference type="ARBA" id="ARBA00005346"/>
    </source>
</evidence>
<feature type="compositionally biased region" description="Basic and acidic residues" evidence="9">
    <location>
        <begin position="507"/>
        <end position="518"/>
    </location>
</feature>
<evidence type="ECO:0000256" key="1">
    <source>
        <dbReference type="ARBA" id="ARBA00002378"/>
    </source>
</evidence>
<keyword evidence="5 8" id="KW-0812">Transmembrane</keyword>
<dbReference type="GO" id="GO:0005886">
    <property type="term" value="C:plasma membrane"/>
    <property type="evidence" value="ECO:0007669"/>
    <property type="project" value="UniProtKB-SubCell"/>
</dbReference>
<dbReference type="PANTHER" id="PTHR42703:SF1">
    <property type="entry name" value="NA(+)_H(+) ANTIPORTER SUBUNIT D1"/>
    <property type="match status" value="1"/>
</dbReference>
<feature type="transmembrane region" description="Helical" evidence="10">
    <location>
        <begin position="278"/>
        <end position="298"/>
    </location>
</feature>
<dbReference type="Pfam" id="PF00361">
    <property type="entry name" value="Proton_antipo_M"/>
    <property type="match status" value="1"/>
</dbReference>
<proteinExistence type="inferred from homology"/>
<keyword evidence="6 10" id="KW-1133">Transmembrane helix</keyword>
<feature type="transmembrane region" description="Helical" evidence="10">
    <location>
        <begin position="6"/>
        <end position="23"/>
    </location>
</feature>
<evidence type="ECO:0000256" key="6">
    <source>
        <dbReference type="ARBA" id="ARBA00022989"/>
    </source>
</evidence>
<feature type="transmembrane region" description="Helical" evidence="10">
    <location>
        <begin position="305"/>
        <end position="325"/>
    </location>
</feature>
<evidence type="ECO:0000256" key="10">
    <source>
        <dbReference type="SAM" id="Phobius"/>
    </source>
</evidence>
<evidence type="ECO:0000256" key="4">
    <source>
        <dbReference type="ARBA" id="ARBA00022475"/>
    </source>
</evidence>
<evidence type="ECO:0000313" key="13">
    <source>
        <dbReference type="Proteomes" id="UP000592216"/>
    </source>
</evidence>
<dbReference type="RefSeq" id="WP_177156530.1">
    <property type="nucleotide sequence ID" value="NZ_JABCJE010000001.1"/>
</dbReference>
<dbReference type="EMBL" id="JABCJE010000001">
    <property type="protein sequence ID" value="NVO22197.1"/>
    <property type="molecule type" value="Genomic_DNA"/>
</dbReference>
<evidence type="ECO:0000259" key="11">
    <source>
        <dbReference type="Pfam" id="PF00361"/>
    </source>
</evidence>
<feature type="transmembrane region" description="Helical" evidence="10">
    <location>
        <begin position="331"/>
        <end position="353"/>
    </location>
</feature>
<dbReference type="AlphaFoldDB" id="A0A850PY78"/>
<feature type="compositionally biased region" description="Basic and acidic residues" evidence="9">
    <location>
        <begin position="536"/>
        <end position="549"/>
    </location>
</feature>
<feature type="transmembrane region" description="Helical" evidence="10">
    <location>
        <begin position="455"/>
        <end position="477"/>
    </location>
</feature>
<reference evidence="12 13" key="1">
    <citation type="submission" date="2020-04" db="EMBL/GenBank/DDBJ databases">
        <title>Donghicola sp., a member of the Rhodobacteraceae family isolated from mangrove forest in Thailand.</title>
        <authorList>
            <person name="Charoenyingcharoen P."/>
            <person name="Yukphan P."/>
        </authorList>
    </citation>
    <scope>NUCLEOTIDE SEQUENCE [LARGE SCALE GENOMIC DNA]</scope>
    <source>
        <strain evidence="12 13">B5-SW-15</strain>
    </source>
</reference>
<keyword evidence="7 10" id="KW-0472">Membrane</keyword>
<comment type="caution">
    <text evidence="12">The sequence shown here is derived from an EMBL/GenBank/DDBJ whole genome shotgun (WGS) entry which is preliminary data.</text>
</comment>
<evidence type="ECO:0000256" key="7">
    <source>
        <dbReference type="ARBA" id="ARBA00023136"/>
    </source>
</evidence>
<feature type="transmembrane region" description="Helical" evidence="10">
    <location>
        <begin position="203"/>
        <end position="224"/>
    </location>
</feature>
<evidence type="ECO:0000256" key="9">
    <source>
        <dbReference type="SAM" id="MobiDB-lite"/>
    </source>
</evidence>
<evidence type="ECO:0000256" key="2">
    <source>
        <dbReference type="ARBA" id="ARBA00004651"/>
    </source>
</evidence>
<dbReference type="NCBIfam" id="NF009309">
    <property type="entry name" value="PRK12666.1"/>
    <property type="match status" value="1"/>
</dbReference>
<dbReference type="InterPro" id="IPR001750">
    <property type="entry name" value="ND/Mrp_TM"/>
</dbReference>
<protein>
    <submittedName>
        <fullName evidence="12">Monovalent cation/H+ antiporter subunit D</fullName>
    </submittedName>
</protein>
<comment type="similarity">
    <text evidence="3">Belongs to the CPA3 antiporters (TC 2.A.63) subunit D family.</text>
</comment>
<gene>
    <name evidence="12" type="ORF">HJ536_02410</name>
</gene>
<evidence type="ECO:0000256" key="5">
    <source>
        <dbReference type="ARBA" id="ARBA00022692"/>
    </source>
</evidence>